<accession>A0AAV3XZN0</accession>
<gene>
    <name evidence="1" type="ORF">PoB_000246700</name>
</gene>
<dbReference type="EMBL" id="BLXT01000311">
    <property type="protein sequence ID" value="GFN75961.1"/>
    <property type="molecule type" value="Genomic_DNA"/>
</dbReference>
<keyword evidence="2" id="KW-1185">Reference proteome</keyword>
<organism evidence="1 2">
    <name type="scientific">Plakobranchus ocellatus</name>
    <dbReference type="NCBI Taxonomy" id="259542"/>
    <lineage>
        <taxon>Eukaryota</taxon>
        <taxon>Metazoa</taxon>
        <taxon>Spiralia</taxon>
        <taxon>Lophotrochozoa</taxon>
        <taxon>Mollusca</taxon>
        <taxon>Gastropoda</taxon>
        <taxon>Heterobranchia</taxon>
        <taxon>Euthyneura</taxon>
        <taxon>Panpulmonata</taxon>
        <taxon>Sacoglossa</taxon>
        <taxon>Placobranchoidea</taxon>
        <taxon>Plakobranchidae</taxon>
        <taxon>Plakobranchus</taxon>
    </lineage>
</organism>
<sequence length="137" mass="14772">MFQTLWNMQLRPAFIVNDNCRSHEHNNLSMLEASTLREKKNVQQFCLHTAVAKNNSWPSLLSNLGGQDKGKKRTGCGEGGVRGFSKRFNADSNKMASLCAGVGGTVASESAVRSAGTLLSQVRAPPLVPWPDGGPET</sequence>
<dbReference type="Proteomes" id="UP000735302">
    <property type="component" value="Unassembled WGS sequence"/>
</dbReference>
<evidence type="ECO:0000313" key="1">
    <source>
        <dbReference type="EMBL" id="GFN75961.1"/>
    </source>
</evidence>
<comment type="caution">
    <text evidence="1">The sequence shown here is derived from an EMBL/GenBank/DDBJ whole genome shotgun (WGS) entry which is preliminary data.</text>
</comment>
<evidence type="ECO:0000313" key="2">
    <source>
        <dbReference type="Proteomes" id="UP000735302"/>
    </source>
</evidence>
<name>A0AAV3XZN0_9GAST</name>
<protein>
    <recommendedName>
        <fullName evidence="3">DDE-1 domain-containing protein</fullName>
    </recommendedName>
</protein>
<dbReference type="AlphaFoldDB" id="A0AAV3XZN0"/>
<evidence type="ECO:0008006" key="3">
    <source>
        <dbReference type="Google" id="ProtNLM"/>
    </source>
</evidence>
<reference evidence="1 2" key="1">
    <citation type="journal article" date="2021" name="Elife">
        <title>Chloroplast acquisition without the gene transfer in kleptoplastic sea slugs, Plakobranchus ocellatus.</title>
        <authorList>
            <person name="Maeda T."/>
            <person name="Takahashi S."/>
            <person name="Yoshida T."/>
            <person name="Shimamura S."/>
            <person name="Takaki Y."/>
            <person name="Nagai Y."/>
            <person name="Toyoda A."/>
            <person name="Suzuki Y."/>
            <person name="Arimoto A."/>
            <person name="Ishii H."/>
            <person name="Satoh N."/>
            <person name="Nishiyama T."/>
            <person name="Hasebe M."/>
            <person name="Maruyama T."/>
            <person name="Minagawa J."/>
            <person name="Obokata J."/>
            <person name="Shigenobu S."/>
        </authorList>
    </citation>
    <scope>NUCLEOTIDE SEQUENCE [LARGE SCALE GENOMIC DNA]</scope>
</reference>
<proteinExistence type="predicted"/>